<name>A0A5A7QB07_STRAF</name>
<reference evidence="2" key="1">
    <citation type="journal article" date="2019" name="Curr. Biol.">
        <title>Genome Sequence of Striga asiatica Provides Insight into the Evolution of Plant Parasitism.</title>
        <authorList>
            <person name="Yoshida S."/>
            <person name="Kim S."/>
            <person name="Wafula E.K."/>
            <person name="Tanskanen J."/>
            <person name="Kim Y.M."/>
            <person name="Honaas L."/>
            <person name="Yang Z."/>
            <person name="Spallek T."/>
            <person name="Conn C.E."/>
            <person name="Ichihashi Y."/>
            <person name="Cheong K."/>
            <person name="Cui S."/>
            <person name="Der J.P."/>
            <person name="Gundlach H."/>
            <person name="Jiao Y."/>
            <person name="Hori C."/>
            <person name="Ishida J.K."/>
            <person name="Kasahara H."/>
            <person name="Kiba T."/>
            <person name="Kim M.S."/>
            <person name="Koo N."/>
            <person name="Laohavisit A."/>
            <person name="Lee Y.H."/>
            <person name="Lumba S."/>
            <person name="McCourt P."/>
            <person name="Mortimer J.C."/>
            <person name="Mutuku J.M."/>
            <person name="Nomura T."/>
            <person name="Sasaki-Sekimoto Y."/>
            <person name="Seto Y."/>
            <person name="Wang Y."/>
            <person name="Wakatake T."/>
            <person name="Sakakibara H."/>
            <person name="Demura T."/>
            <person name="Yamaguchi S."/>
            <person name="Yoneyama K."/>
            <person name="Manabe R.I."/>
            <person name="Nelson D.C."/>
            <person name="Schulman A.H."/>
            <person name="Timko M.P."/>
            <person name="dePamphilis C.W."/>
            <person name="Choi D."/>
            <person name="Shirasu K."/>
        </authorList>
    </citation>
    <scope>NUCLEOTIDE SEQUENCE [LARGE SCALE GENOMIC DNA]</scope>
    <source>
        <strain evidence="2">cv. UVA1</strain>
    </source>
</reference>
<gene>
    <name evidence="1" type="ORF">STAS_19258</name>
</gene>
<protein>
    <submittedName>
        <fullName evidence="1">GATA type zinc finger transcription factor family protein</fullName>
    </submittedName>
</protein>
<keyword evidence="2" id="KW-1185">Reference proteome</keyword>
<sequence length="105" mass="11923">MYQPSPPPSNIRDQCPPPTATVTFTVHYCNSAVISARPHCPSRRNHCEFAASVGVVQGRRAERQVLVETKTLPSLPHSPAKLRRTTTERDKTDGAWWWKRCRLDL</sequence>
<accession>A0A5A7QB07</accession>
<dbReference type="Proteomes" id="UP000325081">
    <property type="component" value="Unassembled WGS sequence"/>
</dbReference>
<comment type="caution">
    <text evidence="1">The sequence shown here is derived from an EMBL/GenBank/DDBJ whole genome shotgun (WGS) entry which is preliminary data.</text>
</comment>
<proteinExistence type="predicted"/>
<organism evidence="1 2">
    <name type="scientific">Striga asiatica</name>
    <name type="common">Asiatic witchweed</name>
    <name type="synonym">Buchnera asiatica</name>
    <dbReference type="NCBI Taxonomy" id="4170"/>
    <lineage>
        <taxon>Eukaryota</taxon>
        <taxon>Viridiplantae</taxon>
        <taxon>Streptophyta</taxon>
        <taxon>Embryophyta</taxon>
        <taxon>Tracheophyta</taxon>
        <taxon>Spermatophyta</taxon>
        <taxon>Magnoliopsida</taxon>
        <taxon>eudicotyledons</taxon>
        <taxon>Gunneridae</taxon>
        <taxon>Pentapetalae</taxon>
        <taxon>asterids</taxon>
        <taxon>lamiids</taxon>
        <taxon>Lamiales</taxon>
        <taxon>Orobanchaceae</taxon>
        <taxon>Buchnereae</taxon>
        <taxon>Striga</taxon>
    </lineage>
</organism>
<evidence type="ECO:0000313" key="2">
    <source>
        <dbReference type="Proteomes" id="UP000325081"/>
    </source>
</evidence>
<dbReference type="AlphaFoldDB" id="A0A5A7QB07"/>
<evidence type="ECO:0000313" key="1">
    <source>
        <dbReference type="EMBL" id="GER42465.1"/>
    </source>
</evidence>
<dbReference type="EMBL" id="BKCP01006360">
    <property type="protein sequence ID" value="GER42465.1"/>
    <property type="molecule type" value="Genomic_DNA"/>
</dbReference>